<sequence length="96" mass="11369">MTSVRVRPSKKKKRIVMFELPTATYRYRREKWYRLREYKHTSSTVDVPQNSMSTRDASKKKALRTVRNSRRDKSSQKRSIRKKSSESTAKIGTDEA</sequence>
<dbReference type="AlphaFoldDB" id="A0A0B1SY34"/>
<proteinExistence type="predicted"/>
<name>A0A0B1SY34_OESDE</name>
<feature type="compositionally biased region" description="Polar residues" evidence="1">
    <location>
        <begin position="41"/>
        <end position="55"/>
    </location>
</feature>
<protein>
    <submittedName>
        <fullName evidence="2">Uncharacterized protein</fullName>
    </submittedName>
</protein>
<feature type="region of interest" description="Disordered" evidence="1">
    <location>
        <begin position="40"/>
        <end position="96"/>
    </location>
</feature>
<evidence type="ECO:0000313" key="2">
    <source>
        <dbReference type="EMBL" id="KHJ90173.1"/>
    </source>
</evidence>
<gene>
    <name evidence="2" type="ORF">OESDEN_09988</name>
</gene>
<feature type="compositionally biased region" description="Basic residues" evidence="1">
    <location>
        <begin position="58"/>
        <end position="68"/>
    </location>
</feature>
<accession>A0A0B1SY34</accession>
<dbReference type="Proteomes" id="UP000053660">
    <property type="component" value="Unassembled WGS sequence"/>
</dbReference>
<reference evidence="2 3" key="1">
    <citation type="submission" date="2014-03" db="EMBL/GenBank/DDBJ databases">
        <title>Draft genome of the hookworm Oesophagostomum dentatum.</title>
        <authorList>
            <person name="Mitreva M."/>
        </authorList>
    </citation>
    <scope>NUCLEOTIDE SEQUENCE [LARGE SCALE GENOMIC DNA]</scope>
    <source>
        <strain evidence="2 3">OD-Hann</strain>
    </source>
</reference>
<dbReference type="EMBL" id="KN553306">
    <property type="protein sequence ID" value="KHJ90173.1"/>
    <property type="molecule type" value="Genomic_DNA"/>
</dbReference>
<evidence type="ECO:0000256" key="1">
    <source>
        <dbReference type="SAM" id="MobiDB-lite"/>
    </source>
</evidence>
<organism evidence="2 3">
    <name type="scientific">Oesophagostomum dentatum</name>
    <name type="common">Nodular worm</name>
    <dbReference type="NCBI Taxonomy" id="61180"/>
    <lineage>
        <taxon>Eukaryota</taxon>
        <taxon>Metazoa</taxon>
        <taxon>Ecdysozoa</taxon>
        <taxon>Nematoda</taxon>
        <taxon>Chromadorea</taxon>
        <taxon>Rhabditida</taxon>
        <taxon>Rhabditina</taxon>
        <taxon>Rhabditomorpha</taxon>
        <taxon>Strongyloidea</taxon>
        <taxon>Strongylidae</taxon>
        <taxon>Oesophagostomum</taxon>
    </lineage>
</organism>
<evidence type="ECO:0000313" key="3">
    <source>
        <dbReference type="Proteomes" id="UP000053660"/>
    </source>
</evidence>
<keyword evidence="3" id="KW-1185">Reference proteome</keyword>